<feature type="region of interest" description="Disordered" evidence="1">
    <location>
        <begin position="314"/>
        <end position="359"/>
    </location>
</feature>
<sequence length="359" mass="39282">MEGMASRTAVDVSRVYTERGDTYARINTIGTTGVRPFVLVPGIGVSSTYFERLAPNLNEFGPVHALDLPGFGGVPHPDSAMTIRQYADLVGRVIDDLELDDPIIVGHSMGTQIVSDLVSRRPEISTVVLIGPVVNPRERWVARQALRFLQAAWHEPFKVKFLAVSAYLVCGFKWFSRVLPEMMQYPIEKALPNIRAHTLVIRGEFDAVAPREWVEEVGRLLPLSRLWEMPGAAHSVMHAHAEEVALLCVEHAEQATSDSAPGDDDELQHYDTSADDIPDTLPPVSIPDAVAAVKGRITEAVGVARGDDDLIAEGKTEHAQAMERSGDASRVDAAERERAGQKARAEAERRGEQGATAER</sequence>
<dbReference type="Gene3D" id="3.40.50.1820">
    <property type="entry name" value="alpha/beta hydrolase"/>
    <property type="match status" value="1"/>
</dbReference>
<evidence type="ECO:0000259" key="2">
    <source>
        <dbReference type="Pfam" id="PF12697"/>
    </source>
</evidence>
<evidence type="ECO:0000313" key="3">
    <source>
        <dbReference type="EMBL" id="RFA25232.1"/>
    </source>
</evidence>
<dbReference type="InterPro" id="IPR029058">
    <property type="entry name" value="AB_hydrolase_fold"/>
</dbReference>
<dbReference type="Proteomes" id="UP000257080">
    <property type="component" value="Unassembled WGS sequence"/>
</dbReference>
<name>A0A3E0WA37_9MICO</name>
<protein>
    <recommendedName>
        <fullName evidence="2">AB hydrolase-1 domain-containing protein</fullName>
    </recommendedName>
</protein>
<proteinExistence type="predicted"/>
<dbReference type="OrthoDB" id="9769541at2"/>
<evidence type="ECO:0000313" key="4">
    <source>
        <dbReference type="Proteomes" id="UP000257080"/>
    </source>
</evidence>
<dbReference type="EMBL" id="NBXE01000034">
    <property type="protein sequence ID" value="RFA25232.1"/>
    <property type="molecule type" value="Genomic_DNA"/>
</dbReference>
<dbReference type="PANTHER" id="PTHR43194:SF5">
    <property type="entry name" value="PIMELOYL-[ACYL-CARRIER PROTEIN] METHYL ESTER ESTERASE"/>
    <property type="match status" value="1"/>
</dbReference>
<dbReference type="PANTHER" id="PTHR43194">
    <property type="entry name" value="HYDROLASE ALPHA/BETA FOLD FAMILY"/>
    <property type="match status" value="1"/>
</dbReference>
<organism evidence="3 4">
    <name type="scientific">Subtercola boreus</name>
    <dbReference type="NCBI Taxonomy" id="120213"/>
    <lineage>
        <taxon>Bacteria</taxon>
        <taxon>Bacillati</taxon>
        <taxon>Actinomycetota</taxon>
        <taxon>Actinomycetes</taxon>
        <taxon>Micrococcales</taxon>
        <taxon>Microbacteriaceae</taxon>
        <taxon>Subtercola</taxon>
    </lineage>
</organism>
<dbReference type="Pfam" id="PF12697">
    <property type="entry name" value="Abhydrolase_6"/>
    <property type="match status" value="1"/>
</dbReference>
<accession>A0A3E0WA37</accession>
<dbReference type="InterPro" id="IPR050228">
    <property type="entry name" value="Carboxylesterase_BioH"/>
</dbReference>
<gene>
    <name evidence="3" type="ORF">B7R25_14355</name>
</gene>
<dbReference type="InterPro" id="IPR000073">
    <property type="entry name" value="AB_hydrolase_1"/>
</dbReference>
<dbReference type="AlphaFoldDB" id="A0A3E0WA37"/>
<feature type="region of interest" description="Disordered" evidence="1">
    <location>
        <begin position="255"/>
        <end position="285"/>
    </location>
</feature>
<reference evidence="3 4" key="1">
    <citation type="submission" date="2017-04" db="EMBL/GenBank/DDBJ databases">
        <title>Comparative genome analysis of Subtercola boreus.</title>
        <authorList>
            <person name="Cho Y.-J."/>
            <person name="Cho A."/>
            <person name="Kim O.-S."/>
            <person name="Lee J.-I."/>
        </authorList>
    </citation>
    <scope>NUCLEOTIDE SEQUENCE [LARGE SCALE GENOMIC DNA]</scope>
    <source>
        <strain evidence="3 4">P28004</strain>
    </source>
</reference>
<feature type="domain" description="AB hydrolase-1" evidence="2">
    <location>
        <begin position="37"/>
        <end position="245"/>
    </location>
</feature>
<dbReference type="GO" id="GO:0003824">
    <property type="term" value="F:catalytic activity"/>
    <property type="evidence" value="ECO:0007669"/>
    <property type="project" value="UniProtKB-ARBA"/>
</dbReference>
<dbReference type="SUPFAM" id="SSF53474">
    <property type="entry name" value="alpha/beta-Hydrolases"/>
    <property type="match status" value="1"/>
</dbReference>
<comment type="caution">
    <text evidence="3">The sequence shown here is derived from an EMBL/GenBank/DDBJ whole genome shotgun (WGS) entry which is preliminary data.</text>
</comment>
<evidence type="ECO:0000256" key="1">
    <source>
        <dbReference type="SAM" id="MobiDB-lite"/>
    </source>
</evidence>